<dbReference type="OrthoDB" id="6612291at2759"/>
<feature type="transmembrane region" description="Helical" evidence="6">
    <location>
        <begin position="388"/>
        <end position="409"/>
    </location>
</feature>
<comment type="subcellular location">
    <subcellularLocation>
        <location evidence="1">Membrane</location>
        <topology evidence="1">Multi-pass membrane protein</topology>
    </subcellularLocation>
</comment>
<sequence length="546" mass="58874">MGSTTTPSNAAEYANTKAEAATIEETETNTNCSASTFASKSEELPLGKAVRQYSKFCLYLAGLLSVVLLFGYDLSIVGVITSVPAFQKDYGVPDTTEAPEEDKWILPGIWVSLLSAMPSVGMALGAALGGILQDRMGRRRCLQIGSSIIVFSVLIIFLSNKPPSKDGKRGMLLAGKMIQGFAVAIMKITTLTYISENVPVALKGMAMALFPAITLLGQLTGALVVFACEGIDNQNAYLIALASQWALSIAPFVMSFLLPESPPYLIAKGDIAGARNSLTRLLAPKNDVDIALQKLRHANDTEADTTEHISYMDCFNSANRRRSFIIIYANFLPQLFGLPLLSSVSYFLQQVGMKPSTSILFLIGGILCGLAANVGSSWTLSNIGRRKLTVTTLLIAAALWSGMGISGFWHNDSITPWSTAAIAVCIIVVCGLGCWPASYAIMSETSALRLRAKSQAIGGMAAYTSTIVANFVLPFFYNPDYLNLKAKTGFVHGVLSLIAAFGMWILVPEMKGRSIIETDQMFDEKVPARMSTKWKPRVSDVRMANV</sequence>
<feature type="transmembrane region" description="Helical" evidence="6">
    <location>
        <begin position="489"/>
        <end position="507"/>
    </location>
</feature>
<feature type="transmembrane region" description="Helical" evidence="6">
    <location>
        <begin position="415"/>
        <end position="435"/>
    </location>
</feature>
<dbReference type="Pfam" id="PF00083">
    <property type="entry name" value="Sugar_tr"/>
    <property type="match status" value="1"/>
</dbReference>
<dbReference type="GO" id="GO:0016020">
    <property type="term" value="C:membrane"/>
    <property type="evidence" value="ECO:0007669"/>
    <property type="project" value="UniProtKB-SubCell"/>
</dbReference>
<accession>A0A7C8MB15</accession>
<feature type="transmembrane region" description="Helical" evidence="6">
    <location>
        <begin position="359"/>
        <end position="381"/>
    </location>
</feature>
<feature type="transmembrane region" description="Helical" evidence="6">
    <location>
        <begin position="456"/>
        <end position="477"/>
    </location>
</feature>
<proteinExistence type="inferred from homology"/>
<comment type="caution">
    <text evidence="8">The sequence shown here is derived from an EMBL/GenBank/DDBJ whole genome shotgun (WGS) entry which is preliminary data.</text>
</comment>
<evidence type="ECO:0000313" key="8">
    <source>
        <dbReference type="EMBL" id="KAF2873676.1"/>
    </source>
</evidence>
<dbReference type="EMBL" id="JAADJZ010000007">
    <property type="protein sequence ID" value="KAF2873676.1"/>
    <property type="molecule type" value="Genomic_DNA"/>
</dbReference>
<dbReference type="PROSITE" id="PS50850">
    <property type="entry name" value="MFS"/>
    <property type="match status" value="1"/>
</dbReference>
<evidence type="ECO:0000256" key="4">
    <source>
        <dbReference type="ARBA" id="ARBA00022989"/>
    </source>
</evidence>
<feature type="transmembrane region" description="Helical" evidence="6">
    <location>
        <begin position="171"/>
        <end position="194"/>
    </location>
</feature>
<dbReference type="PANTHER" id="PTHR48022:SF41">
    <property type="entry name" value="MAJOR FACILITATOR SUPERFAMILY (MFS) PROFILE DOMAIN-CONTAINING PROTEIN"/>
    <property type="match status" value="1"/>
</dbReference>
<feature type="transmembrane region" description="Helical" evidence="6">
    <location>
        <begin position="206"/>
        <end position="226"/>
    </location>
</feature>
<protein>
    <submittedName>
        <fullName evidence="8">General substrate transporter</fullName>
    </submittedName>
</protein>
<keyword evidence="9" id="KW-1185">Reference proteome</keyword>
<feature type="transmembrane region" description="Helical" evidence="6">
    <location>
        <begin position="238"/>
        <end position="258"/>
    </location>
</feature>
<feature type="transmembrane region" description="Helical" evidence="6">
    <location>
        <begin position="141"/>
        <end position="159"/>
    </location>
</feature>
<dbReference type="SUPFAM" id="SSF103473">
    <property type="entry name" value="MFS general substrate transporter"/>
    <property type="match status" value="1"/>
</dbReference>
<keyword evidence="5 6" id="KW-0472">Membrane</keyword>
<organism evidence="8 9">
    <name type="scientific">Massariosphaeria phaeospora</name>
    <dbReference type="NCBI Taxonomy" id="100035"/>
    <lineage>
        <taxon>Eukaryota</taxon>
        <taxon>Fungi</taxon>
        <taxon>Dikarya</taxon>
        <taxon>Ascomycota</taxon>
        <taxon>Pezizomycotina</taxon>
        <taxon>Dothideomycetes</taxon>
        <taxon>Pleosporomycetidae</taxon>
        <taxon>Pleosporales</taxon>
        <taxon>Pleosporales incertae sedis</taxon>
        <taxon>Massariosphaeria</taxon>
    </lineage>
</organism>
<dbReference type="GO" id="GO:0005351">
    <property type="term" value="F:carbohydrate:proton symporter activity"/>
    <property type="evidence" value="ECO:0007669"/>
    <property type="project" value="TreeGrafter"/>
</dbReference>
<evidence type="ECO:0000256" key="5">
    <source>
        <dbReference type="ARBA" id="ARBA00023136"/>
    </source>
</evidence>
<comment type="similarity">
    <text evidence="2">Belongs to the major facilitator superfamily. Sugar transporter (TC 2.A.1.1) family.</text>
</comment>
<evidence type="ECO:0000256" key="6">
    <source>
        <dbReference type="SAM" id="Phobius"/>
    </source>
</evidence>
<dbReference type="PANTHER" id="PTHR48022">
    <property type="entry name" value="PLASTIDIC GLUCOSE TRANSPORTER 4"/>
    <property type="match status" value="1"/>
</dbReference>
<dbReference type="InterPro" id="IPR050360">
    <property type="entry name" value="MFS_Sugar_Transporters"/>
</dbReference>
<dbReference type="Gene3D" id="1.20.1250.20">
    <property type="entry name" value="MFS general substrate transporter like domains"/>
    <property type="match status" value="1"/>
</dbReference>
<evidence type="ECO:0000256" key="2">
    <source>
        <dbReference type="ARBA" id="ARBA00010992"/>
    </source>
</evidence>
<feature type="transmembrane region" description="Helical" evidence="6">
    <location>
        <begin position="104"/>
        <end position="129"/>
    </location>
</feature>
<keyword evidence="3 6" id="KW-0812">Transmembrane</keyword>
<feature type="domain" description="Major facilitator superfamily (MFS) profile" evidence="7">
    <location>
        <begin position="59"/>
        <end position="511"/>
    </location>
</feature>
<feature type="transmembrane region" description="Helical" evidence="6">
    <location>
        <begin position="325"/>
        <end position="347"/>
    </location>
</feature>
<dbReference type="InterPro" id="IPR005828">
    <property type="entry name" value="MFS_sugar_transport-like"/>
</dbReference>
<evidence type="ECO:0000313" key="9">
    <source>
        <dbReference type="Proteomes" id="UP000481861"/>
    </source>
</evidence>
<feature type="transmembrane region" description="Helical" evidence="6">
    <location>
        <begin position="56"/>
        <end position="84"/>
    </location>
</feature>
<reference evidence="8 9" key="1">
    <citation type="submission" date="2020-01" db="EMBL/GenBank/DDBJ databases">
        <authorList>
            <consortium name="DOE Joint Genome Institute"/>
            <person name="Haridas S."/>
            <person name="Albert R."/>
            <person name="Binder M."/>
            <person name="Bloem J."/>
            <person name="Labutti K."/>
            <person name="Salamov A."/>
            <person name="Andreopoulos B."/>
            <person name="Baker S.E."/>
            <person name="Barry K."/>
            <person name="Bills G."/>
            <person name="Bluhm B.H."/>
            <person name="Cannon C."/>
            <person name="Castanera R."/>
            <person name="Culley D.E."/>
            <person name="Daum C."/>
            <person name="Ezra D."/>
            <person name="Gonzalez J.B."/>
            <person name="Henrissat B."/>
            <person name="Kuo A."/>
            <person name="Liang C."/>
            <person name="Lipzen A."/>
            <person name="Lutzoni F."/>
            <person name="Magnuson J."/>
            <person name="Mondo S."/>
            <person name="Nolan M."/>
            <person name="Ohm R."/>
            <person name="Pangilinan J."/>
            <person name="Park H.-J.H."/>
            <person name="Ramirez L."/>
            <person name="Alfaro M."/>
            <person name="Sun H."/>
            <person name="Tritt A."/>
            <person name="Yoshinaga Y."/>
            <person name="Zwiers L.-H.L."/>
            <person name="Turgeon B.G."/>
            <person name="Goodwin S.B."/>
            <person name="Spatafora J.W."/>
            <person name="Crous P.W."/>
            <person name="Grigoriev I.V."/>
        </authorList>
    </citation>
    <scope>NUCLEOTIDE SEQUENCE [LARGE SCALE GENOMIC DNA]</scope>
    <source>
        <strain evidence="8 9">CBS 611.86</strain>
    </source>
</reference>
<dbReference type="Proteomes" id="UP000481861">
    <property type="component" value="Unassembled WGS sequence"/>
</dbReference>
<gene>
    <name evidence="8" type="ORF">BDV95DRAFT_489175</name>
</gene>
<name>A0A7C8MB15_9PLEO</name>
<evidence type="ECO:0000259" key="7">
    <source>
        <dbReference type="PROSITE" id="PS50850"/>
    </source>
</evidence>
<evidence type="ECO:0000256" key="1">
    <source>
        <dbReference type="ARBA" id="ARBA00004141"/>
    </source>
</evidence>
<evidence type="ECO:0000256" key="3">
    <source>
        <dbReference type="ARBA" id="ARBA00022692"/>
    </source>
</evidence>
<dbReference type="InterPro" id="IPR020846">
    <property type="entry name" value="MFS_dom"/>
</dbReference>
<dbReference type="InterPro" id="IPR036259">
    <property type="entry name" value="MFS_trans_sf"/>
</dbReference>
<dbReference type="AlphaFoldDB" id="A0A7C8MB15"/>
<keyword evidence="4 6" id="KW-1133">Transmembrane helix</keyword>